<dbReference type="PROSITE" id="PS00678">
    <property type="entry name" value="WD_REPEATS_1"/>
    <property type="match status" value="1"/>
</dbReference>
<keyword evidence="3 6" id="KW-0853">WD repeat</keyword>
<dbReference type="GO" id="GO:0030686">
    <property type="term" value="C:90S preribosome"/>
    <property type="evidence" value="ECO:0007669"/>
    <property type="project" value="TreeGrafter"/>
</dbReference>
<evidence type="ECO:0000256" key="4">
    <source>
        <dbReference type="ARBA" id="ARBA00022737"/>
    </source>
</evidence>
<dbReference type="GO" id="GO:0000462">
    <property type="term" value="P:maturation of SSU-rRNA from tricistronic rRNA transcript (SSU-rRNA, 5.8S rRNA, LSU-rRNA)"/>
    <property type="evidence" value="ECO:0007669"/>
    <property type="project" value="TreeGrafter"/>
</dbReference>
<dbReference type="SMART" id="SM01033">
    <property type="entry name" value="BING4CT"/>
    <property type="match status" value="1"/>
</dbReference>
<evidence type="ECO:0000256" key="5">
    <source>
        <dbReference type="ARBA" id="ARBA00023242"/>
    </source>
</evidence>
<proteinExistence type="predicted"/>
<evidence type="ECO:0000256" key="2">
    <source>
        <dbReference type="ARBA" id="ARBA00022552"/>
    </source>
</evidence>
<dbReference type="EMBL" id="OV725081">
    <property type="protein sequence ID" value="CAH1403090.1"/>
    <property type="molecule type" value="Genomic_DNA"/>
</dbReference>
<dbReference type="InterPro" id="IPR001680">
    <property type="entry name" value="WD40_rpt"/>
</dbReference>
<dbReference type="Pfam" id="PF00400">
    <property type="entry name" value="WD40"/>
    <property type="match status" value="1"/>
</dbReference>
<dbReference type="InterPro" id="IPR019775">
    <property type="entry name" value="WD40_repeat_CS"/>
</dbReference>
<keyword evidence="5" id="KW-0539">Nucleus</keyword>
<evidence type="ECO:0000256" key="6">
    <source>
        <dbReference type="PROSITE-ProRule" id="PRU00221"/>
    </source>
</evidence>
<keyword evidence="2" id="KW-0698">rRNA processing</keyword>
<dbReference type="Gene3D" id="2.130.10.10">
    <property type="entry name" value="YVTN repeat-like/Quinoprotein amine dehydrogenase"/>
    <property type="match status" value="1"/>
</dbReference>
<feature type="region of interest" description="Disordered" evidence="7">
    <location>
        <begin position="512"/>
        <end position="532"/>
    </location>
</feature>
<feature type="region of interest" description="Disordered" evidence="7">
    <location>
        <begin position="1"/>
        <end position="34"/>
    </location>
</feature>
<dbReference type="InterPro" id="IPR036322">
    <property type="entry name" value="WD40_repeat_dom_sf"/>
</dbReference>
<evidence type="ECO:0000256" key="7">
    <source>
        <dbReference type="SAM" id="MobiDB-lite"/>
    </source>
</evidence>
<comment type="subcellular location">
    <subcellularLocation>
        <location evidence="1">Nucleus</location>
        <location evidence="1">Nucleolus</location>
    </subcellularLocation>
</comment>
<feature type="repeat" description="WD" evidence="6">
    <location>
        <begin position="277"/>
        <end position="312"/>
    </location>
</feature>
<dbReference type="InterPro" id="IPR015943">
    <property type="entry name" value="WD40/YVTN_repeat-like_dom_sf"/>
</dbReference>
<evidence type="ECO:0000313" key="10">
    <source>
        <dbReference type="Proteomes" id="UP001152798"/>
    </source>
</evidence>
<sequence length="532" mass="60689">MDSPAQEESLSKQRKERKNKMKNKKQFDPKLLKYSRGPGIKNPKRISNIFDRAKVLRKEKNIHWAEEQAARAEVLLTEEVGYIVPDKGEKTNNLTQKNISKAVDITSATKYFELDLKFGPYRFDYTRNGRHLLIGGKKGHVAAMDWVTKRLLCEINVMEEVCDVQWLHVETMFAAAQKKWVYIYDNQGVELHCIKKLYNILRMTFLPYHFLLATSNEDGWLSWLDISIGELVSQYNTREGRLSVMEYNPYNGVICLGHSKGVVTMWSPNVQKPLASMLCHPTGVQAIAIDSTGKYMSTSSANSQIKVWDLRNLTGPLKYYQLKNAPTDLSFSQRGCLAAAIENTVQIYKNCHIESVNEPYLVHKTRTFVHGINFCPYEDVLGISTTSGFSSILVPGSGEPNFDALEVNPFQTKSQRREAEVKSLLEKVQPEMIVLDPSIISEVDVPTLRDKIEAKEKLLYLKVPKIDFTPRKKKRGNTARAARVKKIVKENNKKEFIKGIKEVQKNLVNVTKGGNNKKKTQAPSVLDRFRKK</sequence>
<dbReference type="Proteomes" id="UP001152798">
    <property type="component" value="Chromosome 5"/>
</dbReference>
<feature type="compositionally biased region" description="Basic residues" evidence="7">
    <location>
        <begin position="12"/>
        <end position="24"/>
    </location>
</feature>
<dbReference type="Pfam" id="PF08149">
    <property type="entry name" value="BING4CT"/>
    <property type="match status" value="1"/>
</dbReference>
<dbReference type="AlphaFoldDB" id="A0A9P0MSN3"/>
<dbReference type="InterPro" id="IPR040315">
    <property type="entry name" value="WDR46/Utp7"/>
</dbReference>
<feature type="domain" description="BING4 C-terminal" evidence="8">
    <location>
        <begin position="359"/>
        <end position="437"/>
    </location>
</feature>
<name>A0A9P0MSN3_NEZVI</name>
<dbReference type="PANTHER" id="PTHR14085">
    <property type="entry name" value="WD-REPEAT PROTEIN BING4"/>
    <property type="match status" value="1"/>
</dbReference>
<dbReference type="SMART" id="SM00320">
    <property type="entry name" value="WD40"/>
    <property type="match status" value="4"/>
</dbReference>
<evidence type="ECO:0000313" key="9">
    <source>
        <dbReference type="EMBL" id="CAH1403090.1"/>
    </source>
</evidence>
<keyword evidence="10" id="KW-1185">Reference proteome</keyword>
<dbReference type="InterPro" id="IPR012952">
    <property type="entry name" value="BING4_C_dom"/>
</dbReference>
<dbReference type="PANTHER" id="PTHR14085:SF3">
    <property type="entry name" value="WD REPEAT-CONTAINING PROTEIN 46"/>
    <property type="match status" value="1"/>
</dbReference>
<dbReference type="FunFam" id="2.130.10.10:FF:000378">
    <property type="entry name" value="U3 small nucleolar RNA-associated protein 7"/>
    <property type="match status" value="1"/>
</dbReference>
<accession>A0A9P0MSN3</accession>
<dbReference type="OrthoDB" id="10251154at2759"/>
<organism evidence="9 10">
    <name type="scientific">Nezara viridula</name>
    <name type="common">Southern green stink bug</name>
    <name type="synonym">Cimex viridulus</name>
    <dbReference type="NCBI Taxonomy" id="85310"/>
    <lineage>
        <taxon>Eukaryota</taxon>
        <taxon>Metazoa</taxon>
        <taxon>Ecdysozoa</taxon>
        <taxon>Arthropoda</taxon>
        <taxon>Hexapoda</taxon>
        <taxon>Insecta</taxon>
        <taxon>Pterygota</taxon>
        <taxon>Neoptera</taxon>
        <taxon>Paraneoptera</taxon>
        <taxon>Hemiptera</taxon>
        <taxon>Heteroptera</taxon>
        <taxon>Panheteroptera</taxon>
        <taxon>Pentatomomorpha</taxon>
        <taxon>Pentatomoidea</taxon>
        <taxon>Pentatomidae</taxon>
        <taxon>Pentatominae</taxon>
        <taxon>Nezara</taxon>
    </lineage>
</organism>
<dbReference type="GO" id="GO:0032040">
    <property type="term" value="C:small-subunit processome"/>
    <property type="evidence" value="ECO:0007669"/>
    <property type="project" value="TreeGrafter"/>
</dbReference>
<reference evidence="9" key="1">
    <citation type="submission" date="2022-01" db="EMBL/GenBank/DDBJ databases">
        <authorList>
            <person name="King R."/>
        </authorList>
    </citation>
    <scope>NUCLEOTIDE SEQUENCE</scope>
</reference>
<evidence type="ECO:0000259" key="8">
    <source>
        <dbReference type="SMART" id="SM01033"/>
    </source>
</evidence>
<protein>
    <recommendedName>
        <fullName evidence="8">BING4 C-terminal domain-containing protein</fullName>
    </recommendedName>
</protein>
<dbReference type="PROSITE" id="PS50082">
    <property type="entry name" value="WD_REPEATS_2"/>
    <property type="match status" value="1"/>
</dbReference>
<evidence type="ECO:0000256" key="1">
    <source>
        <dbReference type="ARBA" id="ARBA00004604"/>
    </source>
</evidence>
<dbReference type="SUPFAM" id="SSF50978">
    <property type="entry name" value="WD40 repeat-like"/>
    <property type="match status" value="1"/>
</dbReference>
<gene>
    <name evidence="9" type="ORF">NEZAVI_LOCUS11758</name>
</gene>
<dbReference type="PROSITE" id="PS50294">
    <property type="entry name" value="WD_REPEATS_REGION"/>
    <property type="match status" value="1"/>
</dbReference>
<keyword evidence="4" id="KW-0677">Repeat</keyword>
<evidence type="ECO:0000256" key="3">
    <source>
        <dbReference type="ARBA" id="ARBA00022574"/>
    </source>
</evidence>